<dbReference type="EMBL" id="JACHIA010000011">
    <property type="protein sequence ID" value="MBB6071871.1"/>
    <property type="molecule type" value="Genomic_DNA"/>
</dbReference>
<dbReference type="PANTHER" id="PTHR33529:SF6">
    <property type="entry name" value="YJGP_YJGQ FAMILY PERMEASE"/>
    <property type="match status" value="1"/>
</dbReference>
<name>A0A841H1B7_9BACT</name>
<feature type="transmembrane region" description="Helical" evidence="6">
    <location>
        <begin position="390"/>
        <end position="411"/>
    </location>
</feature>
<feature type="transmembrane region" description="Helical" evidence="6">
    <location>
        <begin position="98"/>
        <end position="117"/>
    </location>
</feature>
<keyword evidence="2" id="KW-1003">Cell membrane</keyword>
<evidence type="ECO:0000256" key="5">
    <source>
        <dbReference type="ARBA" id="ARBA00023136"/>
    </source>
</evidence>
<protein>
    <submittedName>
        <fullName evidence="7">Lipopolysaccharide export system permease protein</fullName>
    </submittedName>
</protein>
<feature type="transmembrane region" description="Helical" evidence="6">
    <location>
        <begin position="12"/>
        <end position="32"/>
    </location>
</feature>
<dbReference type="GO" id="GO:0043190">
    <property type="term" value="C:ATP-binding cassette (ABC) transporter complex"/>
    <property type="evidence" value="ECO:0007669"/>
    <property type="project" value="TreeGrafter"/>
</dbReference>
<dbReference type="Pfam" id="PF03739">
    <property type="entry name" value="LptF_LptG"/>
    <property type="match status" value="1"/>
</dbReference>
<keyword evidence="8" id="KW-1185">Reference proteome</keyword>
<feature type="transmembrane region" description="Helical" evidence="6">
    <location>
        <begin position="52"/>
        <end position="77"/>
    </location>
</feature>
<sequence>MKILTRYLMRAHLGPFLFAFFALTGVILINTLAKRLADLAGKGLPVRVIMEFFVLALPATVALTFPMAVLVAVLFTFSTLTSENEITALKASGVDLRSLLAPLLVAAGVITAAMVVFNDRVLPEANHRWSQLIVDIGRKTPTFLLQEQTLNKISPETGGKTIFLRAARIQPGTNRMWDVQLFDVSDPSQLQSVFADSGRAMFSSNGIDMILQLYDGHTRSVNANEPTSFRRVYFQRQVFGIQGIGTQLQRNDRPDDYRGDREMTIGMLKAEIDTLAGQRSIHVREARQTARADMRYALTGKLPSAGGDPGAPTPGADFSAMNGVGEGSPATITRRAADALSNAQKAVENTDEQIRNYQVEIHKKYSIAVASLVFVIVGAPLALRFGGGGIGMVIATSMAVFSLYYVGLIGGESLAGKGVVTPLFAMWVVNVVMTILGVIGLATMGRESSSGRNSAWDAMLQGLRGLASLPFGRRARG</sequence>
<proteinExistence type="predicted"/>
<evidence type="ECO:0000313" key="8">
    <source>
        <dbReference type="Proteomes" id="UP000582837"/>
    </source>
</evidence>
<comment type="caution">
    <text evidence="7">The sequence shown here is derived from an EMBL/GenBank/DDBJ whole genome shotgun (WGS) entry which is preliminary data.</text>
</comment>
<keyword evidence="4 6" id="KW-1133">Transmembrane helix</keyword>
<keyword evidence="3 6" id="KW-0812">Transmembrane</keyword>
<evidence type="ECO:0000256" key="4">
    <source>
        <dbReference type="ARBA" id="ARBA00022989"/>
    </source>
</evidence>
<reference evidence="7 8" key="1">
    <citation type="submission" date="2020-08" db="EMBL/GenBank/DDBJ databases">
        <title>Genomic Encyclopedia of Type Strains, Phase IV (KMG-IV): sequencing the most valuable type-strain genomes for metagenomic binning, comparative biology and taxonomic classification.</title>
        <authorList>
            <person name="Goeker M."/>
        </authorList>
    </citation>
    <scope>NUCLEOTIDE SEQUENCE [LARGE SCALE GENOMIC DNA]</scope>
    <source>
        <strain evidence="7 8">DSM 29007</strain>
    </source>
</reference>
<dbReference type="InterPro" id="IPR005495">
    <property type="entry name" value="LptG/LptF_permease"/>
</dbReference>
<dbReference type="RefSeq" id="WP_170035321.1">
    <property type="nucleotide sequence ID" value="NZ_JABDTL010000001.1"/>
</dbReference>
<organism evidence="7 8">
    <name type="scientific">Longimicrobium terrae</name>
    <dbReference type="NCBI Taxonomy" id="1639882"/>
    <lineage>
        <taxon>Bacteria</taxon>
        <taxon>Pseudomonadati</taxon>
        <taxon>Gemmatimonadota</taxon>
        <taxon>Longimicrobiia</taxon>
        <taxon>Longimicrobiales</taxon>
        <taxon>Longimicrobiaceae</taxon>
        <taxon>Longimicrobium</taxon>
    </lineage>
</organism>
<evidence type="ECO:0000256" key="2">
    <source>
        <dbReference type="ARBA" id="ARBA00022475"/>
    </source>
</evidence>
<feature type="transmembrane region" description="Helical" evidence="6">
    <location>
        <begin position="365"/>
        <end position="383"/>
    </location>
</feature>
<keyword evidence="5 6" id="KW-0472">Membrane</keyword>
<accession>A0A841H1B7</accession>
<dbReference type="GO" id="GO:0015920">
    <property type="term" value="P:lipopolysaccharide transport"/>
    <property type="evidence" value="ECO:0007669"/>
    <property type="project" value="TreeGrafter"/>
</dbReference>
<evidence type="ECO:0000256" key="3">
    <source>
        <dbReference type="ARBA" id="ARBA00022692"/>
    </source>
</evidence>
<dbReference type="AlphaFoldDB" id="A0A841H1B7"/>
<gene>
    <name evidence="7" type="ORF">HNQ61_003531</name>
</gene>
<evidence type="ECO:0000313" key="7">
    <source>
        <dbReference type="EMBL" id="MBB6071871.1"/>
    </source>
</evidence>
<evidence type="ECO:0000256" key="6">
    <source>
        <dbReference type="SAM" id="Phobius"/>
    </source>
</evidence>
<evidence type="ECO:0000256" key="1">
    <source>
        <dbReference type="ARBA" id="ARBA00004651"/>
    </source>
</evidence>
<dbReference type="PANTHER" id="PTHR33529">
    <property type="entry name" value="SLR0882 PROTEIN-RELATED"/>
    <property type="match status" value="1"/>
</dbReference>
<feature type="transmembrane region" description="Helical" evidence="6">
    <location>
        <begin position="423"/>
        <end position="444"/>
    </location>
</feature>
<dbReference type="Proteomes" id="UP000582837">
    <property type="component" value="Unassembled WGS sequence"/>
</dbReference>
<comment type="subcellular location">
    <subcellularLocation>
        <location evidence="1">Cell membrane</location>
        <topology evidence="1">Multi-pass membrane protein</topology>
    </subcellularLocation>
</comment>